<reference evidence="3 4" key="1">
    <citation type="submission" date="2018-04" db="EMBL/GenBank/DDBJ databases">
        <title>Novel species isolated from glacier.</title>
        <authorList>
            <person name="Liu Q."/>
            <person name="Xin Y.-H."/>
        </authorList>
    </citation>
    <scope>NUCLEOTIDE SEQUENCE [LARGE SCALE GENOMIC DNA]</scope>
    <source>
        <strain evidence="3 4">GT1R17</strain>
    </source>
</reference>
<keyword evidence="1" id="KW-1133">Transmembrane helix</keyword>
<feature type="transmembrane region" description="Helical" evidence="1">
    <location>
        <begin position="30"/>
        <end position="49"/>
    </location>
</feature>
<dbReference type="GO" id="GO:0016020">
    <property type="term" value="C:membrane"/>
    <property type="evidence" value="ECO:0007669"/>
    <property type="project" value="InterPro"/>
</dbReference>
<keyword evidence="1" id="KW-0472">Membrane</keyword>
<keyword evidence="1" id="KW-0812">Transmembrane</keyword>
<dbReference type="InterPro" id="IPR000045">
    <property type="entry name" value="Prepilin_IV_endopep_pep"/>
</dbReference>
<evidence type="ECO:0000256" key="1">
    <source>
        <dbReference type="SAM" id="Phobius"/>
    </source>
</evidence>
<evidence type="ECO:0000313" key="4">
    <source>
        <dbReference type="Proteomes" id="UP000244248"/>
    </source>
</evidence>
<accession>A0A2T5MJG8</accession>
<sequence>MLQHVHDLVISGGLAIWAVAIAWKDWRSHRVPNVALVLLLVPALLALVVNGKGLLGVAILPSLMGFFIGGGILLPGYAIGKMGAGDVKFAACMGLLLGPLATLKMLLVFAIILGALSAAVWLVHRHVPESGKRRIAAAPALAVGFIVQLFAESLLWSFF</sequence>
<proteinExistence type="predicted"/>
<feature type="transmembrane region" description="Helical" evidence="1">
    <location>
        <begin position="135"/>
        <end position="158"/>
    </location>
</feature>
<dbReference type="GO" id="GO:0004190">
    <property type="term" value="F:aspartic-type endopeptidase activity"/>
    <property type="evidence" value="ECO:0007669"/>
    <property type="project" value="InterPro"/>
</dbReference>
<dbReference type="Gene3D" id="1.20.120.1220">
    <property type="match status" value="1"/>
</dbReference>
<feature type="transmembrane region" description="Helical" evidence="1">
    <location>
        <begin position="7"/>
        <end position="24"/>
    </location>
</feature>
<evidence type="ECO:0000259" key="2">
    <source>
        <dbReference type="Pfam" id="PF01478"/>
    </source>
</evidence>
<feature type="transmembrane region" description="Helical" evidence="1">
    <location>
        <begin position="100"/>
        <end position="123"/>
    </location>
</feature>
<evidence type="ECO:0000313" key="3">
    <source>
        <dbReference type="EMBL" id="PTU32721.1"/>
    </source>
</evidence>
<organism evidence="3 4">
    <name type="scientific">Stenotrophobium rhamnosiphilum</name>
    <dbReference type="NCBI Taxonomy" id="2029166"/>
    <lineage>
        <taxon>Bacteria</taxon>
        <taxon>Pseudomonadati</taxon>
        <taxon>Pseudomonadota</taxon>
        <taxon>Gammaproteobacteria</taxon>
        <taxon>Nevskiales</taxon>
        <taxon>Nevskiaceae</taxon>
        <taxon>Stenotrophobium</taxon>
    </lineage>
</organism>
<dbReference type="EMBL" id="QANS01000001">
    <property type="protein sequence ID" value="PTU32721.1"/>
    <property type="molecule type" value="Genomic_DNA"/>
</dbReference>
<comment type="caution">
    <text evidence="3">The sequence shown here is derived from an EMBL/GenBank/DDBJ whole genome shotgun (WGS) entry which is preliminary data.</text>
</comment>
<dbReference type="Proteomes" id="UP000244248">
    <property type="component" value="Unassembled WGS sequence"/>
</dbReference>
<protein>
    <recommendedName>
        <fullName evidence="2">Prepilin type IV endopeptidase peptidase domain-containing protein</fullName>
    </recommendedName>
</protein>
<keyword evidence="4" id="KW-1185">Reference proteome</keyword>
<gene>
    <name evidence="3" type="ORF">CJD38_00930</name>
</gene>
<dbReference type="AlphaFoldDB" id="A0A2T5MJG8"/>
<feature type="domain" description="Prepilin type IV endopeptidase peptidase" evidence="2">
    <location>
        <begin position="14"/>
        <end position="116"/>
    </location>
</feature>
<name>A0A2T5MJG8_9GAMM</name>
<feature type="transmembrane region" description="Helical" evidence="1">
    <location>
        <begin position="56"/>
        <end position="80"/>
    </location>
</feature>
<dbReference type="Pfam" id="PF01478">
    <property type="entry name" value="Peptidase_A24"/>
    <property type="match status" value="1"/>
</dbReference>